<dbReference type="InterPro" id="IPR010870">
    <property type="entry name" value="Porin_O/P"/>
</dbReference>
<dbReference type="STRING" id="1172194.WQQ_31890"/>
<evidence type="ECO:0008006" key="3">
    <source>
        <dbReference type="Google" id="ProtNLM"/>
    </source>
</evidence>
<dbReference type="Gene3D" id="2.40.160.10">
    <property type="entry name" value="Porin"/>
    <property type="match status" value="1"/>
</dbReference>
<gene>
    <name evidence="1" type="ORF">WQQ_31890</name>
</gene>
<evidence type="ECO:0000313" key="1">
    <source>
        <dbReference type="EMBL" id="EIT69607.1"/>
    </source>
</evidence>
<protein>
    <recommendedName>
        <fullName evidence="3">Phosphate-selective porin O and P</fullName>
    </recommendedName>
</protein>
<organism evidence="1 2">
    <name type="scientific">Hydrocarboniphaga effusa AP103</name>
    <dbReference type="NCBI Taxonomy" id="1172194"/>
    <lineage>
        <taxon>Bacteria</taxon>
        <taxon>Pseudomonadati</taxon>
        <taxon>Pseudomonadota</taxon>
        <taxon>Gammaproteobacteria</taxon>
        <taxon>Nevskiales</taxon>
        <taxon>Nevskiaceae</taxon>
        <taxon>Hydrocarboniphaga</taxon>
    </lineage>
</organism>
<keyword evidence="2" id="KW-1185">Reference proteome</keyword>
<dbReference type="AlphaFoldDB" id="I7ZD59"/>
<comment type="caution">
    <text evidence="1">The sequence shown here is derived from an EMBL/GenBank/DDBJ whole genome shotgun (WGS) entry which is preliminary data.</text>
</comment>
<dbReference type="InterPro" id="IPR023614">
    <property type="entry name" value="Porin_dom_sf"/>
</dbReference>
<reference evidence="1 2" key="1">
    <citation type="journal article" date="2012" name="J. Bacteriol.">
        <title>Genome Sequence of n-Alkane-Degrading Hydrocarboniphaga effusa Strain AP103T (ATCC BAA-332T).</title>
        <authorList>
            <person name="Chang H.K."/>
            <person name="Zylstra G.J."/>
            <person name="Chae J.C."/>
        </authorList>
    </citation>
    <scope>NUCLEOTIDE SEQUENCE [LARGE SCALE GENOMIC DNA]</scope>
    <source>
        <strain evidence="1 2">AP103</strain>
    </source>
</reference>
<evidence type="ECO:0000313" key="2">
    <source>
        <dbReference type="Proteomes" id="UP000003704"/>
    </source>
</evidence>
<sequence>MWGAGVGAAQAATLDTKGGFKVKSDDGEFEASLGGRIQFDLYELNEDENAIATAPDGRSAAFGSGTGANDERSSTYFRRLYLTLKGKAYGWSYKFEPDFAGNSTNNGVATGSSNSSRDIAFQDIYISHALGSGDVFIGQMKPFRGMEELTSSNDITLMERPFASAAGTYGGGSSREFQEGIFYKADIRDFLVGASFFDLRRDNTRPTEGIGYNGRVVYAPLHADGKVLHLGLSYSDENPQTNGNDGSDDNIGSAAAYAGRRGPTVVLGTTKDGDHARTLGVEVASEFGAAEVQAEYMLQTVGQGDGARDQDIPAWYVQASYFLTGESRPYKKGEGVFGQPKPASSSHGAVELALRYDHAENKDSNAGCDVAIPASTGANPLPATTVAATHCEASLITAGVNWYVNPAVRFMFDYLKGENDRGFAKDKPQAFTARAQFAF</sequence>
<dbReference type="EMBL" id="AKGD01000002">
    <property type="protein sequence ID" value="EIT69607.1"/>
    <property type="molecule type" value="Genomic_DNA"/>
</dbReference>
<accession>I7ZD59</accession>
<dbReference type="Proteomes" id="UP000003704">
    <property type="component" value="Unassembled WGS sequence"/>
</dbReference>
<proteinExistence type="predicted"/>
<name>I7ZD59_9GAMM</name>
<dbReference type="SUPFAM" id="SSF56935">
    <property type="entry name" value="Porins"/>
    <property type="match status" value="1"/>
</dbReference>
<dbReference type="Pfam" id="PF07396">
    <property type="entry name" value="Porin_O_P"/>
    <property type="match status" value="1"/>
</dbReference>